<gene>
    <name evidence="2" type="ORF">IRJ16_19600</name>
</gene>
<feature type="chain" id="PRO_5037748797" description="GLPGLI family protein" evidence="1">
    <location>
        <begin position="22"/>
        <end position="596"/>
    </location>
</feature>
<dbReference type="AlphaFoldDB" id="A0A929L6I1"/>
<protein>
    <recommendedName>
        <fullName evidence="4">GLPGLI family protein</fullName>
    </recommendedName>
</protein>
<proteinExistence type="predicted"/>
<dbReference type="Proteomes" id="UP000622475">
    <property type="component" value="Unassembled WGS sequence"/>
</dbReference>
<feature type="signal peptide" evidence="1">
    <location>
        <begin position="1"/>
        <end position="21"/>
    </location>
</feature>
<evidence type="ECO:0000313" key="2">
    <source>
        <dbReference type="EMBL" id="MBE9664096.1"/>
    </source>
</evidence>
<evidence type="ECO:0000256" key="1">
    <source>
        <dbReference type="SAM" id="SignalP"/>
    </source>
</evidence>
<organism evidence="2 3">
    <name type="scientific">Mucilaginibacter myungsuensis</name>
    <dbReference type="NCBI Taxonomy" id="649104"/>
    <lineage>
        <taxon>Bacteria</taxon>
        <taxon>Pseudomonadati</taxon>
        <taxon>Bacteroidota</taxon>
        <taxon>Sphingobacteriia</taxon>
        <taxon>Sphingobacteriales</taxon>
        <taxon>Sphingobacteriaceae</taxon>
        <taxon>Mucilaginibacter</taxon>
    </lineage>
</organism>
<keyword evidence="3" id="KW-1185">Reference proteome</keyword>
<evidence type="ECO:0000313" key="3">
    <source>
        <dbReference type="Proteomes" id="UP000622475"/>
    </source>
</evidence>
<accession>A0A929L6I1</accession>
<name>A0A929L6I1_9SPHI</name>
<comment type="caution">
    <text evidence="2">The sequence shown here is derived from an EMBL/GenBank/DDBJ whole genome shotgun (WGS) entry which is preliminary data.</text>
</comment>
<dbReference type="EMBL" id="JADFFL010000009">
    <property type="protein sequence ID" value="MBE9664096.1"/>
    <property type="molecule type" value="Genomic_DNA"/>
</dbReference>
<keyword evidence="1" id="KW-0732">Signal</keyword>
<reference evidence="2" key="1">
    <citation type="submission" date="2020-10" db="EMBL/GenBank/DDBJ databases">
        <title>Mucilaginibacter mali sp. nov., isolated from rhizosphere soil of apple orchard.</title>
        <authorList>
            <person name="Lee J.-S."/>
            <person name="Kim H.S."/>
            <person name="Kim J.-S."/>
        </authorList>
    </citation>
    <scope>NUCLEOTIDE SEQUENCE</scope>
    <source>
        <strain evidence="2">KCTC 22746</strain>
    </source>
</reference>
<evidence type="ECO:0008006" key="4">
    <source>
        <dbReference type="Google" id="ProtNLM"/>
    </source>
</evidence>
<dbReference type="RefSeq" id="WP_194113340.1">
    <property type="nucleotide sequence ID" value="NZ_JADFFL010000009.1"/>
</dbReference>
<sequence length="596" mass="64218">MTKKFYLLLICTLTLSVGANAQFGKLKGMLGGKKDTTKTAEADSNKKVEKEKGGGNFFSKAIIKVAKASSGLVMSATGMLVTTDDLNSVTPMVSSSVNLAPASVGTAEMSFFNGWKSNGNLTTVFFTQKGKMGIAKVDGNVMINGRPADYVSTGIYLAFTENNGKPASVEITTKSGQKANFTVPLIPSTVKIKSINGQTGDNVTADLTKDMVIEFEKLPGSENIPMRANIVITQIGIRAFYPVANFKGADKLVIPAAAFRNINITPGGKALYSFKNCYLSIDRYQPLKTTNVSGVIPPLDFTGLATDGRYLTLTGEPALNLGLTAKGEEKFAAGEVEYNFFKPNAFLSRPFGQLKNMGIMSFSVRGTTYVQGKSSKSSSSYSVGSTTYTTTTTTSTWATFPKVSDDVWAGLLDNLYSDFTTAATQELQASLVPVTAVTGAEAYRDMEPYSKDDETTNVSFFHNYKDTKMLSAYLPLAEGFSANSGTMRLLKQTGTQGMMKFTFDLQIAIEKGNPVMIPKLAFEILGAKNGDLFDTKFCSATLVGKGVRFPSGNITVADMQKIIRQSDLLATFRKGLQEIKAKETANGDYNVVWALQ</sequence>